<keyword evidence="2" id="KW-1185">Reference proteome</keyword>
<evidence type="ECO:0000313" key="2">
    <source>
        <dbReference type="Proteomes" id="UP000075920"/>
    </source>
</evidence>
<dbReference type="VEuPathDB" id="VectorBase:AMIN011027"/>
<dbReference type="AlphaFoldDB" id="A0A182WKU8"/>
<reference evidence="1" key="2">
    <citation type="submission" date="2020-05" db="UniProtKB">
        <authorList>
            <consortium name="EnsemblMetazoa"/>
        </authorList>
    </citation>
    <scope>IDENTIFICATION</scope>
    <source>
        <strain evidence="1">MINIMUS1</strain>
    </source>
</reference>
<evidence type="ECO:0000313" key="1">
    <source>
        <dbReference type="EnsemblMetazoa" id="AMIN011027-PA"/>
    </source>
</evidence>
<organism evidence="1 2">
    <name type="scientific">Anopheles minimus</name>
    <dbReference type="NCBI Taxonomy" id="112268"/>
    <lineage>
        <taxon>Eukaryota</taxon>
        <taxon>Metazoa</taxon>
        <taxon>Ecdysozoa</taxon>
        <taxon>Arthropoda</taxon>
        <taxon>Hexapoda</taxon>
        <taxon>Insecta</taxon>
        <taxon>Pterygota</taxon>
        <taxon>Neoptera</taxon>
        <taxon>Endopterygota</taxon>
        <taxon>Diptera</taxon>
        <taxon>Nematocera</taxon>
        <taxon>Culicoidea</taxon>
        <taxon>Culicidae</taxon>
        <taxon>Anophelinae</taxon>
        <taxon>Anopheles</taxon>
    </lineage>
</organism>
<sequence>MNLAEKYEKDIPKRLQNDAIFVEKVALTRQCSVVYVITTDKRLFEVRERGILGEVPLVLNTAHTGHHDPIATNRGLFNDTQYDMDTSTVVESEHPINVSIKLFRANDGTKRKLFVLVQLDRSLIVVERRNADGYHGNGLLMVHSRFEYFRELAFVENPQRTGSCTVRIELDDRDEPILTDFLDGPIGRNGTRSIEDNFACFDEVLKMLREQTAERKSQLEVARLTVSEIFNGMNERLKMVPPLLRSSNPEEKVPLVRYVLLGTVAEQFEIEPIVIVQSPDLGGVQLREELHQHIVRVCTLAGIFPLRLDDTVQMSDRDQIVLVLLERLELGYHIVMEEAGRAEMRHRHPVHIDLEVWMFHLIQQPFDTMLHALLHVVHVQPVLAVDCAVLNVALVVFVILSVMDVLSMLHQPEMVNRSVRWMNGRTELQQLLA</sequence>
<dbReference type="EnsemblMetazoa" id="AMIN011027-RA">
    <property type="protein sequence ID" value="AMIN011027-PA"/>
    <property type="gene ID" value="AMIN011027"/>
</dbReference>
<protein>
    <submittedName>
        <fullName evidence="1">Uncharacterized protein</fullName>
    </submittedName>
</protein>
<reference evidence="2" key="1">
    <citation type="submission" date="2013-03" db="EMBL/GenBank/DDBJ databases">
        <title>The Genome Sequence of Anopheles minimus MINIMUS1.</title>
        <authorList>
            <consortium name="The Broad Institute Genomics Platform"/>
            <person name="Neafsey D.E."/>
            <person name="Walton C."/>
            <person name="Walker B."/>
            <person name="Young S.K."/>
            <person name="Zeng Q."/>
            <person name="Gargeya S."/>
            <person name="Fitzgerald M."/>
            <person name="Haas B."/>
            <person name="Abouelleil A."/>
            <person name="Allen A.W."/>
            <person name="Alvarado L."/>
            <person name="Arachchi H.M."/>
            <person name="Berlin A.M."/>
            <person name="Chapman S.B."/>
            <person name="Gainer-Dewar J."/>
            <person name="Goldberg J."/>
            <person name="Griggs A."/>
            <person name="Gujja S."/>
            <person name="Hansen M."/>
            <person name="Howarth C."/>
            <person name="Imamovic A."/>
            <person name="Ireland A."/>
            <person name="Larimer J."/>
            <person name="McCowan C."/>
            <person name="Murphy C."/>
            <person name="Pearson M."/>
            <person name="Poon T.W."/>
            <person name="Priest M."/>
            <person name="Roberts A."/>
            <person name="Saif S."/>
            <person name="Shea T."/>
            <person name="Sisk P."/>
            <person name="Sykes S."/>
            <person name="Wortman J."/>
            <person name="Nusbaum C."/>
            <person name="Birren B."/>
        </authorList>
    </citation>
    <scope>NUCLEOTIDE SEQUENCE [LARGE SCALE GENOMIC DNA]</scope>
    <source>
        <strain evidence="2">MINIMUS1</strain>
    </source>
</reference>
<accession>A0A182WKU8</accession>
<proteinExistence type="predicted"/>
<name>A0A182WKU8_9DIPT</name>
<dbReference type="Proteomes" id="UP000075920">
    <property type="component" value="Unassembled WGS sequence"/>
</dbReference>